<evidence type="ECO:0000256" key="3">
    <source>
        <dbReference type="ARBA" id="ARBA00022741"/>
    </source>
</evidence>
<accession>A2DP40</accession>
<dbReference type="GO" id="GO:0004674">
    <property type="term" value="F:protein serine/threonine kinase activity"/>
    <property type="evidence" value="ECO:0000318"/>
    <property type="project" value="GO_Central"/>
</dbReference>
<evidence type="ECO:0000256" key="8">
    <source>
        <dbReference type="SAM" id="MobiDB-lite"/>
    </source>
</evidence>
<dbReference type="InterPro" id="IPR000719">
    <property type="entry name" value="Prot_kinase_dom"/>
</dbReference>
<dbReference type="OrthoDB" id="40902at2759"/>
<dbReference type="VEuPathDB" id="TrichDB:TVAG_011150"/>
<dbReference type="PROSITE" id="PS00107">
    <property type="entry name" value="PROTEIN_KINASE_ATP"/>
    <property type="match status" value="1"/>
</dbReference>
<comment type="similarity">
    <text evidence="7">Belongs to the protein kinase superfamily.</text>
</comment>
<sequence>MSHSEILPNTQIKGYTFLTRLGAGAFAKVYKVEQTETKKVFAIKVFPKSNLKDNDDIKRFQREIDTTANLKHDNIVNMHDFFSDENNFYLVLDYCQNGELMDYIAKNKRIAEPTAALIFEQIVAAVAYCHSFGVAHRDFKPENVLFERFPHVKVSDFGLCGYMETSKMMTTFCGSPCYSAPECLYHKAYDGQKSDIWSLGVNLYLMVTGKHPWNISNINVMMRDIVTCNYQVPKNVSPECKDLICRILVAEPENRPTLDQILKHPWMKFAEKAKILQTQGRKHSLPPLPPMQAKKFAELTSSSRRDGDELGIAAPLSLFPTRAPPGHPIVRSSSNSSFGGSRPNSPKVSIPNPNKFAGRRQRSVECFNRPKLIP</sequence>
<dbReference type="VEuPathDB" id="TrichDB:TVAGG3_0989120"/>
<dbReference type="FunFam" id="3.30.200.20:FF:000042">
    <property type="entry name" value="Aurora kinase A"/>
    <property type="match status" value="1"/>
</dbReference>
<keyword evidence="4 10" id="KW-0418">Kinase</keyword>
<dbReference type="Gene3D" id="1.10.510.10">
    <property type="entry name" value="Transferase(Phosphotransferase) domain 1"/>
    <property type="match status" value="1"/>
</dbReference>
<feature type="compositionally biased region" description="Low complexity" evidence="8">
    <location>
        <begin position="331"/>
        <end position="346"/>
    </location>
</feature>
<keyword evidence="2" id="KW-0808">Transferase</keyword>
<reference evidence="10" key="1">
    <citation type="submission" date="2006-10" db="EMBL/GenBank/DDBJ databases">
        <authorList>
            <person name="Amadeo P."/>
            <person name="Zhao Q."/>
            <person name="Wortman J."/>
            <person name="Fraser-Liggett C."/>
            <person name="Carlton J."/>
        </authorList>
    </citation>
    <scope>NUCLEOTIDE SEQUENCE</scope>
    <source>
        <strain evidence="10">G3</strain>
    </source>
</reference>
<evidence type="ECO:0000256" key="2">
    <source>
        <dbReference type="ARBA" id="ARBA00022679"/>
    </source>
</evidence>
<keyword evidence="5 6" id="KW-0067">ATP-binding</keyword>
<feature type="binding site" evidence="6">
    <location>
        <position position="44"/>
    </location>
    <ligand>
        <name>ATP</name>
        <dbReference type="ChEBI" id="CHEBI:30616"/>
    </ligand>
</feature>
<dbReference type="Proteomes" id="UP000001542">
    <property type="component" value="Unassembled WGS sequence"/>
</dbReference>
<dbReference type="OMA" id="MSRSHPG"/>
<keyword evidence="11" id="KW-1185">Reference proteome</keyword>
<gene>
    <name evidence="10" type="ORF">TVAG_011150</name>
</gene>
<dbReference type="PROSITE" id="PS00108">
    <property type="entry name" value="PROTEIN_KINASE_ST"/>
    <property type="match status" value="1"/>
</dbReference>
<evidence type="ECO:0000256" key="1">
    <source>
        <dbReference type="ARBA" id="ARBA00022527"/>
    </source>
</evidence>
<dbReference type="GO" id="GO:0005524">
    <property type="term" value="F:ATP binding"/>
    <property type="evidence" value="ECO:0007669"/>
    <property type="project" value="UniProtKB-UniRule"/>
</dbReference>
<evidence type="ECO:0000256" key="6">
    <source>
        <dbReference type="PROSITE-ProRule" id="PRU10141"/>
    </source>
</evidence>
<dbReference type="EMBL" id="DS113225">
    <property type="protein sequence ID" value="EAY17889.1"/>
    <property type="molecule type" value="Genomic_DNA"/>
</dbReference>
<evidence type="ECO:0000256" key="5">
    <source>
        <dbReference type="ARBA" id="ARBA00022840"/>
    </source>
</evidence>
<feature type="region of interest" description="Disordered" evidence="8">
    <location>
        <begin position="317"/>
        <end position="374"/>
    </location>
</feature>
<dbReference type="eggNOG" id="KOG0586">
    <property type="taxonomic scope" value="Eukaryota"/>
</dbReference>
<dbReference type="KEGG" id="tva:4775911"/>
<reference evidence="10" key="2">
    <citation type="journal article" date="2007" name="Science">
        <title>Draft genome sequence of the sexually transmitted pathogen Trichomonas vaginalis.</title>
        <authorList>
            <person name="Carlton J.M."/>
            <person name="Hirt R.P."/>
            <person name="Silva J.C."/>
            <person name="Delcher A.L."/>
            <person name="Schatz M."/>
            <person name="Zhao Q."/>
            <person name="Wortman J.R."/>
            <person name="Bidwell S.L."/>
            <person name="Alsmark U.C.M."/>
            <person name="Besteiro S."/>
            <person name="Sicheritz-Ponten T."/>
            <person name="Noel C.J."/>
            <person name="Dacks J.B."/>
            <person name="Foster P.G."/>
            <person name="Simillion C."/>
            <person name="Van de Peer Y."/>
            <person name="Miranda-Saavedra D."/>
            <person name="Barton G.J."/>
            <person name="Westrop G.D."/>
            <person name="Mueller S."/>
            <person name="Dessi D."/>
            <person name="Fiori P.L."/>
            <person name="Ren Q."/>
            <person name="Paulsen I."/>
            <person name="Zhang H."/>
            <person name="Bastida-Corcuera F.D."/>
            <person name="Simoes-Barbosa A."/>
            <person name="Brown M.T."/>
            <person name="Hayes R.D."/>
            <person name="Mukherjee M."/>
            <person name="Okumura C.Y."/>
            <person name="Schneider R."/>
            <person name="Smith A.J."/>
            <person name="Vanacova S."/>
            <person name="Villalvazo M."/>
            <person name="Haas B.J."/>
            <person name="Pertea M."/>
            <person name="Feldblyum T.V."/>
            <person name="Utterback T.R."/>
            <person name="Shu C.L."/>
            <person name="Osoegawa K."/>
            <person name="de Jong P.J."/>
            <person name="Hrdy I."/>
            <person name="Horvathova L."/>
            <person name="Zubacova Z."/>
            <person name="Dolezal P."/>
            <person name="Malik S.B."/>
            <person name="Logsdon J.M. Jr."/>
            <person name="Henze K."/>
            <person name="Gupta A."/>
            <person name="Wang C.C."/>
            <person name="Dunne R.L."/>
            <person name="Upcroft J.A."/>
            <person name="Upcroft P."/>
            <person name="White O."/>
            <person name="Salzberg S.L."/>
            <person name="Tang P."/>
            <person name="Chiu C.-H."/>
            <person name="Lee Y.-S."/>
            <person name="Embley T.M."/>
            <person name="Coombs G.H."/>
            <person name="Mottram J.C."/>
            <person name="Tachezy J."/>
            <person name="Fraser-Liggett C.M."/>
            <person name="Johnson P.J."/>
        </authorList>
    </citation>
    <scope>NUCLEOTIDE SEQUENCE [LARGE SCALE GENOMIC DNA]</scope>
    <source>
        <strain evidence="10">G3</strain>
    </source>
</reference>
<dbReference type="InterPro" id="IPR008271">
    <property type="entry name" value="Ser/Thr_kinase_AS"/>
</dbReference>
<dbReference type="SUPFAM" id="SSF56112">
    <property type="entry name" value="Protein kinase-like (PK-like)"/>
    <property type="match status" value="1"/>
</dbReference>
<name>A2DP40_TRIV3</name>
<evidence type="ECO:0000313" key="10">
    <source>
        <dbReference type="EMBL" id="EAY17889.1"/>
    </source>
</evidence>
<protein>
    <submittedName>
        <fullName evidence="10">CAMK family protein kinase</fullName>
    </submittedName>
</protein>
<dbReference type="Pfam" id="PF00069">
    <property type="entry name" value="Pkinase"/>
    <property type="match status" value="1"/>
</dbReference>
<dbReference type="STRING" id="5722.A2DP40"/>
<evidence type="ECO:0000256" key="7">
    <source>
        <dbReference type="RuleBase" id="RU000304"/>
    </source>
</evidence>
<feature type="domain" description="Protein kinase" evidence="9">
    <location>
        <begin position="15"/>
        <end position="267"/>
    </location>
</feature>
<dbReference type="AlphaFoldDB" id="A2DP40"/>
<dbReference type="FunFam" id="1.10.510.10:FF:001333">
    <property type="entry name" value="CAMK family protein kinase"/>
    <property type="match status" value="1"/>
</dbReference>
<proteinExistence type="inferred from homology"/>
<keyword evidence="1 7" id="KW-0723">Serine/threonine-protein kinase</keyword>
<evidence type="ECO:0000259" key="9">
    <source>
        <dbReference type="PROSITE" id="PS50011"/>
    </source>
</evidence>
<dbReference type="InParanoid" id="A2DP40"/>
<dbReference type="PANTHER" id="PTHR24346">
    <property type="entry name" value="MAP/MICROTUBULE AFFINITY-REGULATING KINASE"/>
    <property type="match status" value="1"/>
</dbReference>
<dbReference type="RefSeq" id="XP_001330024.1">
    <property type="nucleotide sequence ID" value="XM_001329989.1"/>
</dbReference>
<keyword evidence="3 6" id="KW-0547">Nucleotide-binding</keyword>
<dbReference type="InterPro" id="IPR011009">
    <property type="entry name" value="Kinase-like_dom_sf"/>
</dbReference>
<dbReference type="PROSITE" id="PS50011">
    <property type="entry name" value="PROTEIN_KINASE_DOM"/>
    <property type="match status" value="1"/>
</dbReference>
<dbReference type="FunCoup" id="A2DP40">
    <property type="interactions" value="372"/>
</dbReference>
<evidence type="ECO:0000256" key="4">
    <source>
        <dbReference type="ARBA" id="ARBA00022777"/>
    </source>
</evidence>
<evidence type="ECO:0000313" key="11">
    <source>
        <dbReference type="Proteomes" id="UP000001542"/>
    </source>
</evidence>
<dbReference type="PANTHER" id="PTHR24346:SF82">
    <property type="entry name" value="KP78A-RELATED"/>
    <property type="match status" value="1"/>
</dbReference>
<dbReference type="InterPro" id="IPR017441">
    <property type="entry name" value="Protein_kinase_ATP_BS"/>
</dbReference>
<dbReference type="CDD" id="cd14003">
    <property type="entry name" value="STKc_AMPK-like"/>
    <property type="match status" value="1"/>
</dbReference>
<dbReference type="SMR" id="A2DP40"/>
<organism evidence="10 11">
    <name type="scientific">Trichomonas vaginalis (strain ATCC PRA-98 / G3)</name>
    <dbReference type="NCBI Taxonomy" id="412133"/>
    <lineage>
        <taxon>Eukaryota</taxon>
        <taxon>Metamonada</taxon>
        <taxon>Parabasalia</taxon>
        <taxon>Trichomonadida</taxon>
        <taxon>Trichomonadidae</taxon>
        <taxon>Trichomonas</taxon>
    </lineage>
</organism>